<feature type="signal peptide" evidence="1">
    <location>
        <begin position="1"/>
        <end position="17"/>
    </location>
</feature>
<keyword evidence="3" id="KW-1185">Reference proteome</keyword>
<gene>
    <name evidence="2" type="ORF">PEPS_01350</name>
</gene>
<name>A0ABN6L473_9BACT</name>
<reference evidence="2 3" key="1">
    <citation type="submission" date="2021-12" db="EMBL/GenBank/DDBJ databases">
        <title>Genome sequencing of bacteria with rrn-lacking chromosome and rrn-plasmid.</title>
        <authorList>
            <person name="Anda M."/>
            <person name="Iwasaki W."/>
        </authorList>
    </citation>
    <scope>NUCLEOTIDE SEQUENCE [LARGE SCALE GENOMIC DNA]</scope>
    <source>
        <strain evidence="2 3">NBRC 101262</strain>
    </source>
</reference>
<feature type="chain" id="PRO_5047277705" description="DUF4382 domain-containing protein" evidence="1">
    <location>
        <begin position="18"/>
        <end position="335"/>
    </location>
</feature>
<accession>A0ABN6L473</accession>
<evidence type="ECO:0000256" key="1">
    <source>
        <dbReference type="SAM" id="SignalP"/>
    </source>
</evidence>
<dbReference type="PROSITE" id="PS51257">
    <property type="entry name" value="PROKAR_LIPOPROTEIN"/>
    <property type="match status" value="1"/>
</dbReference>
<dbReference type="Proteomes" id="UP001354989">
    <property type="component" value="Chromosome"/>
</dbReference>
<evidence type="ECO:0000313" key="3">
    <source>
        <dbReference type="Proteomes" id="UP001354989"/>
    </source>
</evidence>
<proteinExistence type="predicted"/>
<dbReference type="EMBL" id="AP025292">
    <property type="protein sequence ID" value="BDC97854.1"/>
    <property type="molecule type" value="Genomic_DNA"/>
</dbReference>
<organism evidence="2 3">
    <name type="scientific">Persicobacter psychrovividus</name>
    <dbReference type="NCBI Taxonomy" id="387638"/>
    <lineage>
        <taxon>Bacteria</taxon>
        <taxon>Pseudomonadati</taxon>
        <taxon>Bacteroidota</taxon>
        <taxon>Cytophagia</taxon>
        <taxon>Cytophagales</taxon>
        <taxon>Persicobacteraceae</taxon>
        <taxon>Persicobacter</taxon>
    </lineage>
</organism>
<evidence type="ECO:0000313" key="2">
    <source>
        <dbReference type="EMBL" id="BDC97854.1"/>
    </source>
</evidence>
<keyword evidence="1" id="KW-0732">Signal</keyword>
<evidence type="ECO:0008006" key="4">
    <source>
        <dbReference type="Google" id="ProtNLM"/>
    </source>
</evidence>
<dbReference type="RefSeq" id="WP_338397390.1">
    <property type="nucleotide sequence ID" value="NZ_AP025292.1"/>
</dbReference>
<protein>
    <recommendedName>
        <fullName evidence="4">DUF4382 domain-containing protein</fullName>
    </recommendedName>
</protein>
<sequence>MKNLLLLLCILPALLFACKDKDSSAPTESANAEIVALSAATIHGFTVEYATKGDANFEIKLFQTSKDNPNISDVKPVLELPAQAGDHKEVINNVVLFPGVTYTAMMAVNGVLETNSTKEITTKLADFKITYKKVDEQSFDITETPVGSGGTLMVSMDQKSFAPFTPYQVNNMKPHTGGAMYLKVVNDQQESNTIEIKADEFKKFTAINKTSSIQTDDIKEQSVELDGQNLHFTVALASGEQFDLTVKSKTADQLEKLFKSDEAAAIGTNDLEVSGTLQKDGKTYQLVADGIIVNQVGLLNSGQEIALSGIFTFYLDGNTRGTEIQYDQLIFRANK</sequence>